<sequence length="462" mass="49401">MRQIARHDVVFAAGTAGEHELTWSQKAHEREGCHPHLHGPRNRNVRMGRALDGTPDLAAVLHAFATVMAHFEALRTLYPRDADGHPRAVVVASGVLQVDEYASDAPPDYDELSAFTLRLAEPGFAPDDLPLRAAVVTVDGRPIHVALSLHHFSADTTAGRIVAENIARLAADPGADLGSGWQPRQIASFESSPSGLRHAHRVDIHDRAMLRQSAMPELLAPASRDGDAVYNFVCLDSTAVALAAAALAKQYRTSVAAVLQAAYACALAEHLGIGNCVFNTVMANRQTAFGREAVAHIAGRALVPVDTSLGGDRFPALCRAVDAALVRSSSVSLRKPDRHARSLDEVSAELGRSAHNPYVVNVRPIAPRTLIRARADSAQQDLERAMASSRYRRFPKPVDTNSGKLTFDVWGMSETAGISLGTDARSFDATDLEQILLSFERRLVGAAIGGHGGRSGDGSGRG</sequence>
<dbReference type="AlphaFoldDB" id="A0A9X1PW46"/>
<gene>
    <name evidence="1" type="ORF">L0P92_08470</name>
</gene>
<dbReference type="Gene3D" id="3.30.559.30">
    <property type="entry name" value="Nonribosomal peptide synthetase, condensation domain"/>
    <property type="match status" value="1"/>
</dbReference>
<evidence type="ECO:0000313" key="1">
    <source>
        <dbReference type="EMBL" id="MCF1593600.1"/>
    </source>
</evidence>
<dbReference type="Proteomes" id="UP001139384">
    <property type="component" value="Unassembled WGS sequence"/>
</dbReference>
<dbReference type="RefSeq" id="WP_234761888.1">
    <property type="nucleotide sequence ID" value="NZ_JAKEIP010000020.1"/>
</dbReference>
<proteinExistence type="predicted"/>
<accession>A0A9X1PW46</accession>
<dbReference type="EMBL" id="JAKEIP010000020">
    <property type="protein sequence ID" value="MCF1593600.1"/>
    <property type="molecule type" value="Genomic_DNA"/>
</dbReference>
<dbReference type="Gene3D" id="3.30.559.10">
    <property type="entry name" value="Chloramphenicol acetyltransferase-like domain"/>
    <property type="match status" value="1"/>
</dbReference>
<dbReference type="SUPFAM" id="SSF52777">
    <property type="entry name" value="CoA-dependent acyltransferases"/>
    <property type="match status" value="2"/>
</dbReference>
<evidence type="ECO:0000313" key="2">
    <source>
        <dbReference type="Proteomes" id="UP001139384"/>
    </source>
</evidence>
<comment type="caution">
    <text evidence="1">The sequence shown here is derived from an EMBL/GenBank/DDBJ whole genome shotgun (WGS) entry which is preliminary data.</text>
</comment>
<name>A0A9X1PW46_STRM4</name>
<protein>
    <submittedName>
        <fullName evidence="1">Condensation protein</fullName>
    </submittedName>
</protein>
<organism evidence="1 2">
    <name type="scientific">Streptomyces muensis</name>
    <dbReference type="NCBI Taxonomy" id="1077944"/>
    <lineage>
        <taxon>Bacteria</taxon>
        <taxon>Bacillati</taxon>
        <taxon>Actinomycetota</taxon>
        <taxon>Actinomycetes</taxon>
        <taxon>Kitasatosporales</taxon>
        <taxon>Streptomycetaceae</taxon>
        <taxon>Streptomyces</taxon>
    </lineage>
</organism>
<dbReference type="InterPro" id="IPR023213">
    <property type="entry name" value="CAT-like_dom_sf"/>
</dbReference>
<reference evidence="1" key="1">
    <citation type="submission" date="2022-01" db="EMBL/GenBank/DDBJ databases">
        <title>Draft Genome Sequences of Seven Type Strains of the Genus Streptomyces.</title>
        <authorList>
            <person name="Aziz S."/>
            <person name="Coretto E."/>
            <person name="Chronakova A."/>
            <person name="Sproer C."/>
            <person name="Huber K."/>
            <person name="Nouioui I."/>
            <person name="Gross H."/>
        </authorList>
    </citation>
    <scope>NUCLEOTIDE SEQUENCE</scope>
    <source>
        <strain evidence="1">DSM 103493</strain>
    </source>
</reference>
<keyword evidence="2" id="KW-1185">Reference proteome</keyword>